<evidence type="ECO:0000259" key="1">
    <source>
        <dbReference type="Pfam" id="PF11716"/>
    </source>
</evidence>
<gene>
    <name evidence="2" type="ORF">GALL_464850</name>
</gene>
<comment type="caution">
    <text evidence="2">The sequence shown here is derived from an EMBL/GenBank/DDBJ whole genome shotgun (WGS) entry which is preliminary data.</text>
</comment>
<dbReference type="EMBL" id="MLJW01003512">
    <property type="protein sequence ID" value="OIQ71895.1"/>
    <property type="molecule type" value="Genomic_DNA"/>
</dbReference>
<dbReference type="AlphaFoldDB" id="A0A1J5PVR9"/>
<feature type="domain" description="Mycothiol-dependent maleylpyruvate isomerase metal-binding" evidence="1">
    <location>
        <begin position="20"/>
        <end position="156"/>
    </location>
</feature>
<dbReference type="InterPro" id="IPR017517">
    <property type="entry name" value="Maleyloyr_isom"/>
</dbReference>
<dbReference type="Pfam" id="PF11716">
    <property type="entry name" value="MDMPI_N"/>
    <property type="match status" value="1"/>
</dbReference>
<proteinExistence type="predicted"/>
<accession>A0A1J5PVR9</accession>
<organism evidence="2">
    <name type="scientific">mine drainage metagenome</name>
    <dbReference type="NCBI Taxonomy" id="410659"/>
    <lineage>
        <taxon>unclassified sequences</taxon>
        <taxon>metagenomes</taxon>
        <taxon>ecological metagenomes</taxon>
    </lineage>
</organism>
<dbReference type="Gene3D" id="1.20.120.450">
    <property type="entry name" value="dinb family like domain"/>
    <property type="match status" value="1"/>
</dbReference>
<evidence type="ECO:0000313" key="2">
    <source>
        <dbReference type="EMBL" id="OIQ71895.1"/>
    </source>
</evidence>
<dbReference type="GO" id="GO:0046872">
    <property type="term" value="F:metal ion binding"/>
    <property type="evidence" value="ECO:0007669"/>
    <property type="project" value="InterPro"/>
</dbReference>
<reference evidence="2" key="1">
    <citation type="submission" date="2016-10" db="EMBL/GenBank/DDBJ databases">
        <title>Sequence of Gallionella enrichment culture.</title>
        <authorList>
            <person name="Poehlein A."/>
            <person name="Muehling M."/>
            <person name="Daniel R."/>
        </authorList>
    </citation>
    <scope>NUCLEOTIDE SEQUENCE</scope>
</reference>
<protein>
    <recommendedName>
        <fullName evidence="1">Mycothiol-dependent maleylpyruvate isomerase metal-binding domain-containing protein</fullName>
    </recommendedName>
</protein>
<dbReference type="NCBIfam" id="TIGR03083">
    <property type="entry name" value="maleylpyruvate isomerase family mycothiol-dependent enzyme"/>
    <property type="match status" value="1"/>
</dbReference>
<dbReference type="InterPro" id="IPR034660">
    <property type="entry name" value="DinB/YfiT-like"/>
</dbReference>
<sequence>METQNPHPQIEALRAGWEESVRSTIAIGRSLNEEQWCMPSPCPGWRLKDLISHLIGIEEILLDPDRDVTESVSEKPWIKNSFGQFNEVAVDLRRDRLGTEILTEFENVVDVRNSAWKVDTRTPDLDVFFAPVGQVQLGLLLWRRVFDAWAHNQDLRMPLGLSGDLDGTAATLVYRQVTQLLPVTFAKKCAAPIGSSIAITVSGPGGFNYGAMVNDQGRGEFIKTPVVNPTVSIKMSTHDWYLLACGREGRENAAVAIEGDQELATRVLANFTITP</sequence>
<name>A0A1J5PVR9_9ZZZZ</name>
<dbReference type="InterPro" id="IPR024344">
    <property type="entry name" value="MDMPI_metal-binding"/>
</dbReference>
<dbReference type="SUPFAM" id="SSF109854">
    <property type="entry name" value="DinB/YfiT-like putative metalloenzymes"/>
    <property type="match status" value="1"/>
</dbReference>